<evidence type="ECO:0000256" key="1">
    <source>
        <dbReference type="ARBA" id="ARBA00010529"/>
    </source>
</evidence>
<gene>
    <name evidence="9" type="ORF">ASN18_1170</name>
</gene>
<sequence length="90" mass="10151">MTKADIINSLFENVGLPKKESEEIIETILDAMKKTFSEGESIKISGFGTFNVRKKRSRRGRNPKTGEDIEITPRTVVTFKPSNHLKANVE</sequence>
<dbReference type="Proteomes" id="UP000060487">
    <property type="component" value="Unassembled WGS sequence"/>
</dbReference>
<dbReference type="CDD" id="cd13835">
    <property type="entry name" value="IHF_A"/>
    <property type="match status" value="1"/>
</dbReference>
<organism evidence="9 10">
    <name type="scientific">Candidatus Magnetominusculus xianensis</name>
    <dbReference type="NCBI Taxonomy" id="1748249"/>
    <lineage>
        <taxon>Bacteria</taxon>
        <taxon>Pseudomonadati</taxon>
        <taxon>Nitrospirota</taxon>
        <taxon>Nitrospiria</taxon>
        <taxon>Nitrospirales</taxon>
        <taxon>Nitrospiraceae</taxon>
        <taxon>Candidatus Magnetominusculus</taxon>
    </lineage>
</organism>
<comment type="caution">
    <text evidence="9">The sequence shown here is derived from an EMBL/GenBank/DDBJ whole genome shotgun (WGS) entry which is preliminary data.</text>
</comment>
<evidence type="ECO:0000256" key="7">
    <source>
        <dbReference type="ARBA" id="ARBA00023172"/>
    </source>
</evidence>
<dbReference type="InterPro" id="IPR000119">
    <property type="entry name" value="Hist_DNA-bd"/>
</dbReference>
<dbReference type="Pfam" id="PF00216">
    <property type="entry name" value="Bac_DNA_binding"/>
    <property type="match status" value="1"/>
</dbReference>
<keyword evidence="5" id="KW-0238">DNA-binding</keyword>
<dbReference type="SUPFAM" id="SSF47729">
    <property type="entry name" value="IHF-like DNA-binding proteins"/>
    <property type="match status" value="1"/>
</dbReference>
<dbReference type="EMBL" id="LNQR01000036">
    <property type="protein sequence ID" value="KWT90164.1"/>
    <property type="molecule type" value="Genomic_DNA"/>
</dbReference>
<dbReference type="PANTHER" id="PTHR33175:SF2">
    <property type="entry name" value="INTEGRATION HOST FACTOR SUBUNIT ALPHA"/>
    <property type="match status" value="1"/>
</dbReference>
<proteinExistence type="inferred from homology"/>
<reference evidence="9 10" key="1">
    <citation type="submission" date="2015-11" db="EMBL/GenBank/DDBJ databases">
        <authorList>
            <person name="Lin W."/>
        </authorList>
    </citation>
    <scope>NUCLEOTIDE SEQUENCE [LARGE SCALE GENOMIC DNA]</scope>
    <source>
        <strain evidence="9 10">HCH-1</strain>
    </source>
</reference>
<evidence type="ECO:0000256" key="3">
    <source>
        <dbReference type="ARBA" id="ARBA00022845"/>
    </source>
</evidence>
<dbReference type="PRINTS" id="PR01727">
    <property type="entry name" value="DNABINDINGHU"/>
</dbReference>
<evidence type="ECO:0000256" key="8">
    <source>
        <dbReference type="RuleBase" id="RU003939"/>
    </source>
</evidence>
<protein>
    <recommendedName>
        <fullName evidence="2">Integration host factor subunit alpha</fullName>
    </recommendedName>
</protein>
<evidence type="ECO:0000256" key="4">
    <source>
        <dbReference type="ARBA" id="ARBA00023015"/>
    </source>
</evidence>
<keyword evidence="6" id="KW-0804">Transcription</keyword>
<evidence type="ECO:0000313" key="9">
    <source>
        <dbReference type="EMBL" id="KWT90164.1"/>
    </source>
</evidence>
<name>A0ABR5SGR2_9BACT</name>
<dbReference type="NCBIfam" id="NF001401">
    <property type="entry name" value="PRK00285.1"/>
    <property type="match status" value="1"/>
</dbReference>
<keyword evidence="7" id="KW-0233">DNA recombination</keyword>
<dbReference type="InterPro" id="IPR020816">
    <property type="entry name" value="Histone-like_DNA-bd_CS"/>
</dbReference>
<dbReference type="SMART" id="SM00411">
    <property type="entry name" value="BHL"/>
    <property type="match status" value="1"/>
</dbReference>
<dbReference type="RefSeq" id="WP_085051814.1">
    <property type="nucleotide sequence ID" value="NZ_LNQR01000036.1"/>
</dbReference>
<dbReference type="InterPro" id="IPR010992">
    <property type="entry name" value="IHF-like_DNA-bd_dom_sf"/>
</dbReference>
<dbReference type="InterPro" id="IPR005684">
    <property type="entry name" value="IHF_alpha"/>
</dbReference>
<keyword evidence="10" id="KW-1185">Reference proteome</keyword>
<keyword evidence="4" id="KW-0805">Transcription regulation</keyword>
<keyword evidence="3" id="KW-0810">Translation regulation</keyword>
<accession>A0ABR5SGR2</accession>
<comment type="similarity">
    <text evidence="1 8">Belongs to the bacterial histone-like protein family.</text>
</comment>
<evidence type="ECO:0000256" key="6">
    <source>
        <dbReference type="ARBA" id="ARBA00023163"/>
    </source>
</evidence>
<evidence type="ECO:0000256" key="5">
    <source>
        <dbReference type="ARBA" id="ARBA00023125"/>
    </source>
</evidence>
<dbReference type="Gene3D" id="4.10.520.10">
    <property type="entry name" value="IHF-like DNA-binding proteins"/>
    <property type="match status" value="1"/>
</dbReference>
<dbReference type="PROSITE" id="PS00045">
    <property type="entry name" value="HISTONE_LIKE"/>
    <property type="match status" value="1"/>
</dbReference>
<dbReference type="PANTHER" id="PTHR33175">
    <property type="entry name" value="DNA-BINDING PROTEIN HU"/>
    <property type="match status" value="1"/>
</dbReference>
<evidence type="ECO:0000256" key="2">
    <source>
        <dbReference type="ARBA" id="ARBA00018329"/>
    </source>
</evidence>
<evidence type="ECO:0000313" key="10">
    <source>
        <dbReference type="Proteomes" id="UP000060487"/>
    </source>
</evidence>